<sequence length="99" mass="11040">MEAPPHQATHGKQRKHQRKARTPTGGTANRTPMMLTKQPSARTARNSPTQGKMTPLEGRNNVHLGDTTPQRNIITPSNQRKAREENSHNESLPHARGNH</sequence>
<dbReference type="Proteomes" id="UP000652761">
    <property type="component" value="Unassembled WGS sequence"/>
</dbReference>
<feature type="compositionally biased region" description="Polar residues" evidence="1">
    <location>
        <begin position="37"/>
        <end position="52"/>
    </location>
</feature>
<accession>A0A843VSS4</accession>
<organism evidence="2 3">
    <name type="scientific">Colocasia esculenta</name>
    <name type="common">Wild taro</name>
    <name type="synonym">Arum esculentum</name>
    <dbReference type="NCBI Taxonomy" id="4460"/>
    <lineage>
        <taxon>Eukaryota</taxon>
        <taxon>Viridiplantae</taxon>
        <taxon>Streptophyta</taxon>
        <taxon>Embryophyta</taxon>
        <taxon>Tracheophyta</taxon>
        <taxon>Spermatophyta</taxon>
        <taxon>Magnoliopsida</taxon>
        <taxon>Liliopsida</taxon>
        <taxon>Araceae</taxon>
        <taxon>Aroideae</taxon>
        <taxon>Colocasieae</taxon>
        <taxon>Colocasia</taxon>
    </lineage>
</organism>
<protein>
    <submittedName>
        <fullName evidence="2">Uncharacterized protein</fullName>
    </submittedName>
</protein>
<dbReference type="EMBL" id="NMUH01002029">
    <property type="protein sequence ID" value="MQL97297.1"/>
    <property type="molecule type" value="Genomic_DNA"/>
</dbReference>
<evidence type="ECO:0000313" key="3">
    <source>
        <dbReference type="Proteomes" id="UP000652761"/>
    </source>
</evidence>
<feature type="compositionally biased region" description="Basic residues" evidence="1">
    <location>
        <begin position="9"/>
        <end position="21"/>
    </location>
</feature>
<name>A0A843VSS4_COLES</name>
<feature type="region of interest" description="Disordered" evidence="1">
    <location>
        <begin position="1"/>
        <end position="99"/>
    </location>
</feature>
<evidence type="ECO:0000313" key="2">
    <source>
        <dbReference type="EMBL" id="MQL97297.1"/>
    </source>
</evidence>
<proteinExistence type="predicted"/>
<feature type="compositionally biased region" description="Polar residues" evidence="1">
    <location>
        <begin position="67"/>
        <end position="79"/>
    </location>
</feature>
<dbReference type="AlphaFoldDB" id="A0A843VSS4"/>
<evidence type="ECO:0000256" key="1">
    <source>
        <dbReference type="SAM" id="MobiDB-lite"/>
    </source>
</evidence>
<keyword evidence="3" id="KW-1185">Reference proteome</keyword>
<comment type="caution">
    <text evidence="2">The sequence shown here is derived from an EMBL/GenBank/DDBJ whole genome shotgun (WGS) entry which is preliminary data.</text>
</comment>
<reference evidence="2" key="1">
    <citation type="submission" date="2017-07" db="EMBL/GenBank/DDBJ databases">
        <title>Taro Niue Genome Assembly and Annotation.</title>
        <authorList>
            <person name="Atibalentja N."/>
            <person name="Keating K."/>
            <person name="Fields C.J."/>
        </authorList>
    </citation>
    <scope>NUCLEOTIDE SEQUENCE</scope>
    <source>
        <strain evidence="2">Niue_2</strain>
        <tissue evidence="2">Leaf</tissue>
    </source>
</reference>
<feature type="compositionally biased region" description="Basic and acidic residues" evidence="1">
    <location>
        <begin position="81"/>
        <end position="93"/>
    </location>
</feature>
<gene>
    <name evidence="2" type="ORF">Taro_029985</name>
</gene>